<evidence type="ECO:0000256" key="5">
    <source>
        <dbReference type="ARBA" id="ARBA00023136"/>
    </source>
</evidence>
<evidence type="ECO:0000313" key="6">
    <source>
        <dbReference type="EMBL" id="AEF04198.1"/>
    </source>
</evidence>
<evidence type="ECO:0000313" key="7">
    <source>
        <dbReference type="Proteomes" id="UP000000683"/>
    </source>
</evidence>
<dbReference type="RefSeq" id="WP_013785128.1">
    <property type="nucleotide sequence ID" value="NC_015554.1"/>
</dbReference>
<dbReference type="Proteomes" id="UP000000683">
    <property type="component" value="Chromosome"/>
</dbReference>
<sequence length="351" mass="40948">MILHIMTLEKFTPLFIHFVEENIGCRGHKFVFITSKRFQYGLEEKDNAEFLHTDADFCKLRNYMFEAEKIILHSLKRDKVHKILRLEPALLAKSIWVMWGGDFYSPSSYNNDHLYVIKNVPYMVNILDEEITMVQRIYGCKGKHIRTFFYNTTLYSPKSITITKKKKTPLHIMLGHSAVPENRHIQYLEVLKQKDDGQFIVKCPLVYPNSNEDYKVQVIEKGKSLFGARFEPLLEFMPLDDYLLWMETVDIAILPSSRQHGMGNLVNLLGSGKKVFIDDSVSTWSFFKRLGVSLYSLEELEFTALNNDIAADNHKTIAGYFSKERLTRDLKAIFDLRLGEELELDMVKHDR</sequence>
<evidence type="ECO:0000256" key="4">
    <source>
        <dbReference type="ARBA" id="ARBA00022679"/>
    </source>
</evidence>
<dbReference type="AlphaFoldDB" id="F5ZE86"/>
<dbReference type="GO" id="GO:0009246">
    <property type="term" value="P:enterobacterial common antigen biosynthetic process"/>
    <property type="evidence" value="ECO:0007669"/>
    <property type="project" value="InterPro"/>
</dbReference>
<dbReference type="eggNOG" id="COG0554">
    <property type="taxonomic scope" value="Bacteria"/>
</dbReference>
<name>F5ZE86_ALTNA</name>
<organism evidence="6 7">
    <name type="scientific">Alteromonas naphthalenivorans</name>
    <dbReference type="NCBI Taxonomy" id="715451"/>
    <lineage>
        <taxon>Bacteria</taxon>
        <taxon>Pseudomonadati</taxon>
        <taxon>Pseudomonadota</taxon>
        <taxon>Gammaproteobacteria</taxon>
        <taxon>Alteromonadales</taxon>
        <taxon>Alteromonadaceae</taxon>
        <taxon>Alteromonas/Salinimonas group</taxon>
        <taxon>Alteromonas</taxon>
    </lineage>
</organism>
<proteinExistence type="predicted"/>
<dbReference type="InterPro" id="IPR009993">
    <property type="entry name" value="WecF"/>
</dbReference>
<evidence type="ECO:0000256" key="3">
    <source>
        <dbReference type="ARBA" id="ARBA00022676"/>
    </source>
</evidence>
<dbReference type="EMBL" id="CP002339">
    <property type="protein sequence ID" value="AEF04198.1"/>
    <property type="molecule type" value="Genomic_DNA"/>
</dbReference>
<dbReference type="KEGG" id="alt:ambt_13400"/>
<keyword evidence="2" id="KW-0997">Cell inner membrane</keyword>
<accession>F5ZE86</accession>
<reference evidence="6 7" key="1">
    <citation type="journal article" date="2011" name="J. Bacteriol.">
        <title>Complete genome sequence of the polycyclic aromatic hydrocarbon-degrading bacterium Alteromonas sp. strain SN2.</title>
        <authorList>
            <person name="Jin H.M."/>
            <person name="Jeong H."/>
            <person name="Moon E.J."/>
            <person name="Math R.K."/>
            <person name="Lee K."/>
            <person name="Kim H.J."/>
            <person name="Jeon C.O."/>
            <person name="Oh T.K."/>
            <person name="Kim J.F."/>
        </authorList>
    </citation>
    <scope>NUCLEOTIDE SEQUENCE [LARGE SCALE GENOMIC DNA]</scope>
    <source>
        <strain evidence="7">JCM 17741 / KACC 18427 / KCTC 11700BP / SN2</strain>
    </source>
</reference>
<dbReference type="GO" id="GO:0008417">
    <property type="term" value="F:fucosyltransferase activity"/>
    <property type="evidence" value="ECO:0007669"/>
    <property type="project" value="InterPro"/>
</dbReference>
<evidence type="ECO:0000256" key="2">
    <source>
        <dbReference type="ARBA" id="ARBA00022519"/>
    </source>
</evidence>
<keyword evidence="5" id="KW-0472">Membrane</keyword>
<gene>
    <name evidence="6" type="ordered locus">ambt_13400</name>
</gene>
<keyword evidence="4" id="KW-0808">Transferase</keyword>
<keyword evidence="7" id="KW-1185">Reference proteome</keyword>
<dbReference type="Pfam" id="PF07429">
    <property type="entry name" value="Glyco_transf_56"/>
    <property type="match status" value="1"/>
</dbReference>
<protein>
    <submittedName>
        <fullName evidence="6">4-alpha-L-fucosyltransferase</fullName>
    </submittedName>
</protein>
<keyword evidence="1" id="KW-1003">Cell membrane</keyword>
<keyword evidence="3" id="KW-0328">Glycosyltransferase</keyword>
<dbReference type="OrthoDB" id="1083028at2"/>
<dbReference type="HOGENOM" id="CLU_061161_0_0_6"/>
<evidence type="ECO:0000256" key="1">
    <source>
        <dbReference type="ARBA" id="ARBA00022475"/>
    </source>
</evidence>